<organism evidence="1 2">
    <name type="scientific">Rhodococcus indonesiensis</name>
    <dbReference type="NCBI Taxonomy" id="3055869"/>
    <lineage>
        <taxon>Bacteria</taxon>
        <taxon>Bacillati</taxon>
        <taxon>Actinomycetota</taxon>
        <taxon>Actinomycetes</taxon>
        <taxon>Mycobacteriales</taxon>
        <taxon>Nocardiaceae</taxon>
        <taxon>Rhodococcus</taxon>
    </lineage>
</organism>
<comment type="caution">
    <text evidence="1">The sequence shown here is derived from an EMBL/GenBank/DDBJ whole genome shotgun (WGS) entry which is preliminary data.</text>
</comment>
<dbReference type="EMBL" id="JAUBOF010000027">
    <property type="protein sequence ID" value="MDM7488692.1"/>
    <property type="molecule type" value="Genomic_DNA"/>
</dbReference>
<evidence type="ECO:0000313" key="1">
    <source>
        <dbReference type="EMBL" id="MDM7488692.1"/>
    </source>
</evidence>
<dbReference type="InterPro" id="IPR001387">
    <property type="entry name" value="Cro/C1-type_HTH"/>
</dbReference>
<sequence>MSIEFVIRLTDEDARMIEELSEGTNAADVIRDAVMQALTRKHAERRVHEEVPAAASKDAEKVALHEESQAWMSATASESRQTQPVEVGPTAFLEWAKFRVHPIGHISHEKFAVMAGIPARNLFRMERMQTPPSFAMVRRICDNLQLPILPALVKAGLVPASEAPANLFERDLHTFELEELIDELQRRITIADNTI</sequence>
<evidence type="ECO:0000313" key="2">
    <source>
        <dbReference type="Proteomes" id="UP001233164"/>
    </source>
</evidence>
<dbReference type="Proteomes" id="UP001233164">
    <property type="component" value="Unassembled WGS sequence"/>
</dbReference>
<gene>
    <name evidence="1" type="ORF">QT969_10355</name>
</gene>
<dbReference type="CDD" id="cd00093">
    <property type="entry name" value="HTH_XRE"/>
    <property type="match status" value="1"/>
</dbReference>
<keyword evidence="2" id="KW-1185">Reference proteome</keyword>
<accession>A0ABT7RM27</accession>
<proteinExistence type="predicted"/>
<dbReference type="RefSeq" id="WP_289378755.1">
    <property type="nucleotide sequence ID" value="NZ_JAUBOF010000027.1"/>
</dbReference>
<protein>
    <submittedName>
        <fullName evidence="1">Helix-turn-helix transcriptional regulator</fullName>
    </submittedName>
</protein>
<name>A0ABT7RM27_9NOCA</name>
<reference evidence="1 2" key="1">
    <citation type="submission" date="2023-06" db="EMBL/GenBank/DDBJ databases">
        <title>Rhodococcus indonesiensis sp. nov a new member of the Rhodococcus ruber lineage isolated from a sediment of neutral hot spring.</title>
        <authorList>
            <person name="Kusuma A.B."/>
            <person name="Fenylestari G."/>
            <person name="Ammar F."/>
            <person name="Nouioui I."/>
            <person name="Goodfellow M."/>
        </authorList>
    </citation>
    <scope>NUCLEOTIDE SEQUENCE [LARGE SCALE GENOMIC DNA]</scope>
    <source>
        <strain evidence="1 2">CSLK01-03</strain>
    </source>
</reference>